<dbReference type="Proteomes" id="UP000515734">
    <property type="component" value="Chromosome"/>
</dbReference>
<dbReference type="EMBL" id="AP023287">
    <property type="protein sequence ID" value="BCI53937.1"/>
    <property type="molecule type" value="Genomic_DNA"/>
</dbReference>
<sequence>MGDTDVPMLTKPAALDGGYMEGDIKSFTDTATKLSRSPLGIIALFVVLVYGIAALAPALYASSLGDAEKLLLVIFIVAFPVIILGVFAWLVTAHNDKVYAPTEFLTLEDYLKFLEARSKLDAEKAAKTAASLSIATLKSSAGGQELQGSDIDQIVDVAVQAALPSVMKEDTDWHDHILWVDDRPQANAHERRAFEAMGIRFSRVTNTQEALELLHRQGLSGKRWI</sequence>
<keyword evidence="1" id="KW-0812">Transmembrane</keyword>
<dbReference type="AlphaFoldDB" id="A0A6S6P8W8"/>
<protein>
    <submittedName>
        <fullName evidence="2">Uncharacterized protein</fullName>
    </submittedName>
</protein>
<evidence type="ECO:0000313" key="3">
    <source>
        <dbReference type="Proteomes" id="UP000515734"/>
    </source>
</evidence>
<dbReference type="RefSeq" id="WP_185291893.1">
    <property type="nucleotide sequence ID" value="NZ_AP023287.1"/>
</dbReference>
<keyword evidence="1" id="KW-0472">Membrane</keyword>
<reference evidence="2 3" key="1">
    <citation type="submission" date="2020-07" db="EMBL/GenBank/DDBJ databases">
        <title>Complete genome sequence of Mycolicibacterium litorale like strain isolated from cardiac implantable electronic device infection.</title>
        <authorList>
            <person name="Fukano H."/>
            <person name="Miyama H."/>
            <person name="Hoshino Y."/>
        </authorList>
    </citation>
    <scope>NUCLEOTIDE SEQUENCE [LARGE SCALE GENOMIC DNA]</scope>
    <source>
        <strain evidence="2 3">NIIDNTM18</strain>
    </source>
</reference>
<evidence type="ECO:0000256" key="1">
    <source>
        <dbReference type="SAM" id="Phobius"/>
    </source>
</evidence>
<feature type="transmembrane region" description="Helical" evidence="1">
    <location>
        <begin position="39"/>
        <end position="61"/>
    </location>
</feature>
<name>A0A6S6P8W8_9MYCO</name>
<gene>
    <name evidence="2" type="ORF">NIIDNTM18_32150</name>
</gene>
<keyword evidence="1" id="KW-1133">Transmembrane helix</keyword>
<evidence type="ECO:0000313" key="2">
    <source>
        <dbReference type="EMBL" id="BCI53937.1"/>
    </source>
</evidence>
<accession>A0A6S6P8W8</accession>
<feature type="transmembrane region" description="Helical" evidence="1">
    <location>
        <begin position="70"/>
        <end position="91"/>
    </location>
</feature>
<proteinExistence type="predicted"/>
<organism evidence="2 3">
    <name type="scientific">Mycolicibacterium litorale</name>
    <dbReference type="NCBI Taxonomy" id="758802"/>
    <lineage>
        <taxon>Bacteria</taxon>
        <taxon>Bacillati</taxon>
        <taxon>Actinomycetota</taxon>
        <taxon>Actinomycetes</taxon>
        <taxon>Mycobacteriales</taxon>
        <taxon>Mycobacteriaceae</taxon>
        <taxon>Mycolicibacterium</taxon>
    </lineage>
</organism>